<keyword evidence="1" id="KW-0732">Signal</keyword>
<dbReference type="AlphaFoldDB" id="A0A0L8AAQ0"/>
<comment type="caution">
    <text evidence="2">The sequence shown here is derived from an EMBL/GenBank/DDBJ whole genome shotgun (WGS) entry which is preliminary data.</text>
</comment>
<dbReference type="Proteomes" id="UP000036890">
    <property type="component" value="Unassembled WGS sequence"/>
</dbReference>
<gene>
    <name evidence="2" type="ORF">W7K_10145</name>
</gene>
<evidence type="ECO:0000256" key="1">
    <source>
        <dbReference type="SAM" id="SignalP"/>
    </source>
</evidence>
<dbReference type="EMBL" id="AJLO02000021">
    <property type="protein sequence ID" value="KOE99395.1"/>
    <property type="molecule type" value="Genomic_DNA"/>
</dbReference>
<name>A0A0L8AAQ0_9GAMM</name>
<dbReference type="RefSeq" id="WP_010484141.1">
    <property type="nucleotide sequence ID" value="NZ_AJLO02000021.1"/>
</dbReference>
<evidence type="ECO:0008006" key="4">
    <source>
        <dbReference type="Google" id="ProtNLM"/>
    </source>
</evidence>
<dbReference type="OrthoDB" id="6052587at2"/>
<sequence>MIRNTALVVAIAAATLSMPAHAGLGKLKDLAGAATGTSSSSASSAAAPDEAAQEALVRRFVTSQSHSLQAQTSFARAFGLAEQVQLLEAERQALSSGSVSVDAMKKSVSVSEAAQAAINERQAAQPELNAESKQHYAEGLVSLLSSAAEAQKLGGEASNFTAGMKNLGATQLATVGRKLAAGAWVAKESPGFIQGLYGSTKSAVTFAKKSKVKVPSNADSMLDKL</sequence>
<feature type="chain" id="PRO_5005579596" description="DUF4142 domain-containing protein" evidence="1">
    <location>
        <begin position="23"/>
        <end position="225"/>
    </location>
</feature>
<accession>A0A0L8AAQ0</accession>
<feature type="signal peptide" evidence="1">
    <location>
        <begin position="1"/>
        <end position="22"/>
    </location>
</feature>
<evidence type="ECO:0000313" key="3">
    <source>
        <dbReference type="Proteomes" id="UP000036890"/>
    </source>
</evidence>
<evidence type="ECO:0000313" key="2">
    <source>
        <dbReference type="EMBL" id="KOE99395.1"/>
    </source>
</evidence>
<proteinExistence type="predicted"/>
<protein>
    <recommendedName>
        <fullName evidence="4">DUF4142 domain-containing protein</fullName>
    </recommendedName>
</protein>
<reference evidence="2 3" key="1">
    <citation type="journal article" date="2012" name="J. Bacteriol.">
        <title>Genome sequence of a novel nicotine-degrading strain, Pseudomonas geniculata N1.</title>
        <authorList>
            <person name="Tang H."/>
            <person name="Yu H."/>
            <person name="Tai C."/>
            <person name="Huang K."/>
            <person name="Liu Y."/>
            <person name="Wang L."/>
            <person name="Yao Y."/>
            <person name="Wu G."/>
            <person name="Xu P."/>
        </authorList>
    </citation>
    <scope>NUCLEOTIDE SEQUENCE [LARGE SCALE GENOMIC DNA]</scope>
    <source>
        <strain evidence="2 3">N1</strain>
    </source>
</reference>
<organism evidence="2 3">
    <name type="scientific">Stenotrophomonas geniculata N1</name>
    <dbReference type="NCBI Taxonomy" id="1167641"/>
    <lineage>
        <taxon>Bacteria</taxon>
        <taxon>Pseudomonadati</taxon>
        <taxon>Pseudomonadota</taxon>
        <taxon>Gammaproteobacteria</taxon>
        <taxon>Lysobacterales</taxon>
        <taxon>Lysobacteraceae</taxon>
        <taxon>Stenotrophomonas</taxon>
    </lineage>
</organism>